<dbReference type="EMBL" id="BARW01034992">
    <property type="protein sequence ID" value="GAJ12325.1"/>
    <property type="molecule type" value="Genomic_DNA"/>
</dbReference>
<dbReference type="AlphaFoldDB" id="X1VRW2"/>
<name>X1VRW2_9ZZZZ</name>
<reference evidence="1" key="1">
    <citation type="journal article" date="2014" name="Front. Microbiol.">
        <title>High frequency of phylogenetically diverse reductive dehalogenase-homologous genes in deep subseafloor sedimentary metagenomes.</title>
        <authorList>
            <person name="Kawai M."/>
            <person name="Futagami T."/>
            <person name="Toyoda A."/>
            <person name="Takaki Y."/>
            <person name="Nishi S."/>
            <person name="Hori S."/>
            <person name="Arai W."/>
            <person name="Tsubouchi T."/>
            <person name="Morono Y."/>
            <person name="Uchiyama I."/>
            <person name="Ito T."/>
            <person name="Fujiyama A."/>
            <person name="Inagaki F."/>
            <person name="Takami H."/>
        </authorList>
    </citation>
    <scope>NUCLEOTIDE SEQUENCE</scope>
    <source>
        <strain evidence="1">Expedition CK06-06</strain>
    </source>
</reference>
<comment type="caution">
    <text evidence="1">The sequence shown here is derived from an EMBL/GenBank/DDBJ whole genome shotgun (WGS) entry which is preliminary data.</text>
</comment>
<organism evidence="1">
    <name type="scientific">marine sediment metagenome</name>
    <dbReference type="NCBI Taxonomy" id="412755"/>
    <lineage>
        <taxon>unclassified sequences</taxon>
        <taxon>metagenomes</taxon>
        <taxon>ecological metagenomes</taxon>
    </lineage>
</organism>
<proteinExistence type="predicted"/>
<gene>
    <name evidence="1" type="ORF">S12H4_54693</name>
</gene>
<accession>X1VRW2</accession>
<protein>
    <submittedName>
        <fullName evidence="1">Uncharacterized protein</fullName>
    </submittedName>
</protein>
<sequence>MDWRKGEGGTIKDLLRRIGAPLPPELGGMGENNVPEYFPIWAINRRW</sequence>
<evidence type="ECO:0000313" key="1">
    <source>
        <dbReference type="EMBL" id="GAJ12325.1"/>
    </source>
</evidence>